<dbReference type="AlphaFoldDB" id="A0A8H6THA7"/>
<organism evidence="4 5">
    <name type="scientific">Mycena chlorophos</name>
    <name type="common">Agaric fungus</name>
    <name type="synonym">Agaricus chlorophos</name>
    <dbReference type="NCBI Taxonomy" id="658473"/>
    <lineage>
        <taxon>Eukaryota</taxon>
        <taxon>Fungi</taxon>
        <taxon>Dikarya</taxon>
        <taxon>Basidiomycota</taxon>
        <taxon>Agaricomycotina</taxon>
        <taxon>Agaricomycetes</taxon>
        <taxon>Agaricomycetidae</taxon>
        <taxon>Agaricales</taxon>
        <taxon>Marasmiineae</taxon>
        <taxon>Mycenaceae</taxon>
        <taxon>Mycena</taxon>
    </lineage>
</organism>
<feature type="coiled-coil region" evidence="1">
    <location>
        <begin position="71"/>
        <end position="101"/>
    </location>
</feature>
<feature type="region of interest" description="Disordered" evidence="2">
    <location>
        <begin position="1"/>
        <end position="38"/>
    </location>
</feature>
<dbReference type="OrthoDB" id="619536at2759"/>
<keyword evidence="1" id="KW-0175">Coiled coil</keyword>
<sequence>MSLDSASLDGSAYEPDPSSISYSLDESFPDPESLPDLEPADRYRMNLWMLTQRDRPVPSLSEMKRVLEVPADAQSRRRRALQELEEDFEEDLDRMYMAESEDYFDEAIDSYHGFEVDGMDPEEMQHQLDELKDNFTGSLLWDHVYAHIHSTYQTKKKAIIDDADAAAAAAAGWETQLPAPIQFPQNVGEYTSASPETQQIVAEFLTLTSEEDKEVRISSRISWLNSLQLSWYARRAALMGVYGAAELHQLTSPASAHAFLDNLLETSKTIESSVSSVGQFSEYVVRSWAGIARSRGLL</sequence>
<accession>A0A8H6THA7</accession>
<evidence type="ECO:0000313" key="4">
    <source>
        <dbReference type="EMBL" id="KAF7316707.1"/>
    </source>
</evidence>
<keyword evidence="5" id="KW-1185">Reference proteome</keyword>
<comment type="caution">
    <text evidence="4">The sequence shown here is derived from an EMBL/GenBank/DDBJ whole genome shotgun (WGS) entry which is preliminary data.</text>
</comment>
<gene>
    <name evidence="4" type="ORF">HMN09_00403800</name>
</gene>
<name>A0A8H6THA7_MYCCL</name>
<proteinExistence type="predicted"/>
<evidence type="ECO:0000256" key="1">
    <source>
        <dbReference type="SAM" id="Coils"/>
    </source>
</evidence>
<evidence type="ECO:0000313" key="5">
    <source>
        <dbReference type="Proteomes" id="UP000613580"/>
    </source>
</evidence>
<reference evidence="4" key="1">
    <citation type="submission" date="2020-05" db="EMBL/GenBank/DDBJ databases">
        <title>Mycena genomes resolve the evolution of fungal bioluminescence.</title>
        <authorList>
            <person name="Tsai I.J."/>
        </authorList>
    </citation>
    <scope>NUCLEOTIDE SEQUENCE</scope>
    <source>
        <strain evidence="4">110903Hualien_Pintung</strain>
    </source>
</reference>
<dbReference type="EMBL" id="JACAZE010000005">
    <property type="protein sequence ID" value="KAF7316707.1"/>
    <property type="molecule type" value="Genomic_DNA"/>
</dbReference>
<evidence type="ECO:0000259" key="3">
    <source>
        <dbReference type="Pfam" id="PF08511"/>
    </source>
</evidence>
<feature type="domain" description="COQ9 C-terminal" evidence="3">
    <location>
        <begin position="227"/>
        <end position="269"/>
    </location>
</feature>
<dbReference type="InterPro" id="IPR013718">
    <property type="entry name" value="COQ9_C"/>
</dbReference>
<protein>
    <recommendedName>
        <fullName evidence="3">COQ9 C-terminal domain-containing protein</fullName>
    </recommendedName>
</protein>
<evidence type="ECO:0000256" key="2">
    <source>
        <dbReference type="SAM" id="MobiDB-lite"/>
    </source>
</evidence>
<dbReference type="Pfam" id="PF08511">
    <property type="entry name" value="COQ9"/>
    <property type="match status" value="1"/>
</dbReference>
<dbReference type="Proteomes" id="UP000613580">
    <property type="component" value="Unassembled WGS sequence"/>
</dbReference>